<dbReference type="InterPro" id="IPR001387">
    <property type="entry name" value="Cro/C1-type_HTH"/>
</dbReference>
<proteinExistence type="predicted"/>
<dbReference type="SMART" id="SM00530">
    <property type="entry name" value="HTH_XRE"/>
    <property type="match status" value="1"/>
</dbReference>
<dbReference type="GO" id="GO:0003677">
    <property type="term" value="F:DNA binding"/>
    <property type="evidence" value="ECO:0007669"/>
    <property type="project" value="InterPro"/>
</dbReference>
<evidence type="ECO:0000313" key="2">
    <source>
        <dbReference type="Proteomes" id="UP000179145"/>
    </source>
</evidence>
<dbReference type="Pfam" id="PF01381">
    <property type="entry name" value="HTH_3"/>
    <property type="match status" value="1"/>
</dbReference>
<dbReference type="EMBL" id="CP014675">
    <property type="protein sequence ID" value="AOX18452.1"/>
    <property type="molecule type" value="Genomic_DNA"/>
</dbReference>
<gene>
    <name evidence="1" type="ORF">A0U89_14160</name>
</gene>
<sequence length="178" mass="18961">MPNDFAQQVKAFRAAHRLTQAELATRLELSTAAIKSWEHGYRKPSEATRAKFEALFAASETDKKPGLKATPVARASAGRPSKKPAAVKDAPKSAVKTQTKPHAESASAPSGLEPAVSPVLAPTTSDEKASPRADILPARAEEMITIADSFLAWFRSKNIEPSASELIDLTKAAIASSR</sequence>
<geneLocation type="plasmid" evidence="2">
    <name>pkb14400_1</name>
</geneLocation>
<dbReference type="AlphaFoldDB" id="A0A1D8UXW2"/>
<keyword evidence="1" id="KW-0614">Plasmid</keyword>
<dbReference type="Proteomes" id="UP000179145">
    <property type="component" value="Plasmid pKB14400_1"/>
</dbReference>
<dbReference type="RefSeq" id="WP_070403934.1">
    <property type="nucleotide sequence ID" value="NZ_BJVW01000052.1"/>
</dbReference>
<dbReference type="KEGG" id="kba:A0U89_14160"/>
<evidence type="ECO:0000313" key="1">
    <source>
        <dbReference type="EMBL" id="AOX18452.1"/>
    </source>
</evidence>
<dbReference type="OrthoDB" id="461984at2"/>
<protein>
    <submittedName>
        <fullName evidence="1">Uncharacterized protein</fullName>
    </submittedName>
</protein>
<dbReference type="Gene3D" id="1.10.260.40">
    <property type="entry name" value="lambda repressor-like DNA-binding domains"/>
    <property type="match status" value="1"/>
</dbReference>
<accession>A0A1D8UXW2</accession>
<keyword evidence="2" id="KW-1185">Reference proteome</keyword>
<dbReference type="InterPro" id="IPR010982">
    <property type="entry name" value="Lambda_DNA-bd_dom_sf"/>
</dbReference>
<name>A0A1D8UXW2_9PROT</name>
<reference evidence="1 2" key="1">
    <citation type="journal article" date="2016" name="Microb. Cell Fact.">
        <title>Dissection of exopolysaccharide biosynthesis in Kozakia baliensis.</title>
        <authorList>
            <person name="Brandt J.U."/>
            <person name="Jakob F."/>
            <person name="Behr J."/>
            <person name="Geissler A.J."/>
            <person name="Vogel R.F."/>
        </authorList>
    </citation>
    <scope>NUCLEOTIDE SEQUENCE [LARGE SCALE GENOMIC DNA]</scope>
    <source>
        <strain evidence="1 2">DSM 14400</strain>
        <plasmid evidence="2">Plasmid pkb14400_1</plasmid>
    </source>
</reference>
<dbReference type="SUPFAM" id="SSF47413">
    <property type="entry name" value="lambda repressor-like DNA-binding domains"/>
    <property type="match status" value="1"/>
</dbReference>
<organism evidence="1 2">
    <name type="scientific">Kozakia baliensis</name>
    <dbReference type="NCBI Taxonomy" id="153496"/>
    <lineage>
        <taxon>Bacteria</taxon>
        <taxon>Pseudomonadati</taxon>
        <taxon>Pseudomonadota</taxon>
        <taxon>Alphaproteobacteria</taxon>
        <taxon>Acetobacterales</taxon>
        <taxon>Acetobacteraceae</taxon>
        <taxon>Kozakia</taxon>
    </lineage>
</organism>
<dbReference type="CDD" id="cd00093">
    <property type="entry name" value="HTH_XRE"/>
    <property type="match status" value="1"/>
</dbReference>
<dbReference type="PROSITE" id="PS50943">
    <property type="entry name" value="HTH_CROC1"/>
    <property type="match status" value="1"/>
</dbReference>